<protein>
    <submittedName>
        <fullName evidence="1">BED-type domain-containing protein</fullName>
    </submittedName>
</protein>
<reference evidence="2" key="1">
    <citation type="journal article" date="2023" name="Hortic. Res.">
        <title>A chromosome-level phased genome enabling allele-level studies in sweet orange: a case study on citrus Huanglongbing tolerance.</title>
        <authorList>
            <person name="Wu B."/>
            <person name="Yu Q."/>
            <person name="Deng Z."/>
            <person name="Duan Y."/>
            <person name="Luo F."/>
            <person name="Gmitter F. Jr."/>
        </authorList>
    </citation>
    <scope>NUCLEOTIDE SEQUENCE [LARGE SCALE GENOMIC DNA]</scope>
    <source>
        <strain evidence="2">cv. Valencia</strain>
    </source>
</reference>
<accession>A0ACB8HYF8</accession>
<evidence type="ECO:0000313" key="1">
    <source>
        <dbReference type="EMBL" id="KAH9679757.1"/>
    </source>
</evidence>
<dbReference type="Proteomes" id="UP000829398">
    <property type="component" value="Chromosome 9"/>
</dbReference>
<name>A0ACB8HYF8_CITSI</name>
<organism evidence="1 2">
    <name type="scientific">Citrus sinensis</name>
    <name type="common">Sweet orange</name>
    <name type="synonym">Citrus aurantium var. sinensis</name>
    <dbReference type="NCBI Taxonomy" id="2711"/>
    <lineage>
        <taxon>Eukaryota</taxon>
        <taxon>Viridiplantae</taxon>
        <taxon>Streptophyta</taxon>
        <taxon>Embryophyta</taxon>
        <taxon>Tracheophyta</taxon>
        <taxon>Spermatophyta</taxon>
        <taxon>Magnoliopsida</taxon>
        <taxon>eudicotyledons</taxon>
        <taxon>Gunneridae</taxon>
        <taxon>Pentapetalae</taxon>
        <taxon>rosids</taxon>
        <taxon>malvids</taxon>
        <taxon>Sapindales</taxon>
        <taxon>Rutaceae</taxon>
        <taxon>Aurantioideae</taxon>
        <taxon>Citrus</taxon>
    </lineage>
</organism>
<sequence length="723" mass="83069">MSTPTPKPIVVDDDDDSSHQGAVDNANCGKMSSKPTGRLKSIVWQHFERKEINGVQKAVCNYCKNRLVARSTDGTRHLRDHMKACLLRRQKVITDRRQKDITQYATPLRTIKHDQGKAKSDAFCFDPNVTRKRIARMIIMHEYPLSVVEHGGFNDVLSSLQPLWKPVSRNEIKKEIMDIYEYERAKKVSALDCNQSRIAITAKMWTVENQSVGYMAVTAHFIDDSWTLQSHLLRFIPVSTPHTAEVVCDTLLHCLMDHNIDRKLSALIVDNCSYNEQMIQYLLLKLGKDDLIMHGQLFHIHCFVDTLNLIVKDGLSVISDAIAKIRDSVSFWSESSKRMEKFEEIAHLLGITSDRKLVLDCAESWNSTYLMISTALQYKSVFSLLEQHEGQYGCLPSEKDWELAHILEEKLKSLYDVIQLFSNVKYPTSNLFFLHVYEIRLSLDDWLSSSFDEIKKLARSMIENFEKYWKDIHGILAVACVLDPRYKMKLIEYYFPMLFGGDFSFHVQRVHSLFKDLANEYQSKCQSSNVNSDLDSSSATLSEFCPYKKHTQFIMLGFQDFIKAKQVRSELDSYLGENVLPLTEDFDILGWWKANMSRYPTLSKIARDILAIPVSTVGSGSAFSTSGGFVSPHHRKLDPNTLEALMCSQSWLRGYLGDLESTSFSGYATFFDEENDHEEYQERNHAAEDVSFVMLLTSSDIVGGLCCREFWAYRTSWQLNFRC</sequence>
<keyword evidence="2" id="KW-1185">Reference proteome</keyword>
<proteinExistence type="predicted"/>
<gene>
    <name evidence="1" type="ORF">KPL71_026262</name>
</gene>
<evidence type="ECO:0000313" key="2">
    <source>
        <dbReference type="Proteomes" id="UP000829398"/>
    </source>
</evidence>
<comment type="caution">
    <text evidence="1">The sequence shown here is derived from an EMBL/GenBank/DDBJ whole genome shotgun (WGS) entry which is preliminary data.</text>
</comment>
<dbReference type="EMBL" id="CM039178">
    <property type="protein sequence ID" value="KAH9679757.1"/>
    <property type="molecule type" value="Genomic_DNA"/>
</dbReference>